<evidence type="ECO:0000256" key="3">
    <source>
        <dbReference type="ARBA" id="ARBA00022692"/>
    </source>
</evidence>
<dbReference type="AlphaFoldDB" id="A0A2P6N633"/>
<comment type="subcellular location">
    <subcellularLocation>
        <location evidence="1">Membrane</location>
    </subcellularLocation>
</comment>
<accession>A0A2P6N633</accession>
<dbReference type="InterPro" id="IPR006593">
    <property type="entry name" value="Cyt_b561/ferric_Rdtase_TM"/>
</dbReference>
<keyword evidence="2" id="KW-0813">Transport</keyword>
<dbReference type="PROSITE" id="PS50939">
    <property type="entry name" value="CYTOCHROME_B561"/>
    <property type="match status" value="1"/>
</dbReference>
<keyword evidence="5 7" id="KW-1133">Transmembrane helix</keyword>
<protein>
    <recommendedName>
        <fullName evidence="8">Cytochrome b561 domain-containing protein</fullName>
    </recommendedName>
</protein>
<reference evidence="9 10" key="1">
    <citation type="journal article" date="2018" name="Genome Biol. Evol.">
        <title>Multiple Roots of Fruiting Body Formation in Amoebozoa.</title>
        <authorList>
            <person name="Hillmann F."/>
            <person name="Forbes G."/>
            <person name="Novohradska S."/>
            <person name="Ferling I."/>
            <person name="Riege K."/>
            <person name="Groth M."/>
            <person name="Westermann M."/>
            <person name="Marz M."/>
            <person name="Spaller T."/>
            <person name="Winckler T."/>
            <person name="Schaap P."/>
            <person name="Glockner G."/>
        </authorList>
    </citation>
    <scope>NUCLEOTIDE SEQUENCE [LARGE SCALE GENOMIC DNA]</scope>
    <source>
        <strain evidence="9 10">Jena</strain>
    </source>
</reference>
<evidence type="ECO:0000259" key="8">
    <source>
        <dbReference type="PROSITE" id="PS50939"/>
    </source>
</evidence>
<keyword evidence="4" id="KW-0249">Electron transport</keyword>
<evidence type="ECO:0000256" key="6">
    <source>
        <dbReference type="ARBA" id="ARBA00023136"/>
    </source>
</evidence>
<evidence type="ECO:0000313" key="9">
    <source>
        <dbReference type="EMBL" id="PRP79411.1"/>
    </source>
</evidence>
<feature type="transmembrane region" description="Helical" evidence="7">
    <location>
        <begin position="59"/>
        <end position="81"/>
    </location>
</feature>
<proteinExistence type="predicted"/>
<dbReference type="GO" id="GO:0016020">
    <property type="term" value="C:membrane"/>
    <property type="evidence" value="ECO:0007669"/>
    <property type="project" value="UniProtKB-SubCell"/>
</dbReference>
<name>A0A2P6N633_9EUKA</name>
<keyword evidence="10" id="KW-1185">Reference proteome</keyword>
<keyword evidence="6 7" id="KW-0472">Membrane</keyword>
<evidence type="ECO:0000256" key="2">
    <source>
        <dbReference type="ARBA" id="ARBA00022448"/>
    </source>
</evidence>
<feature type="transmembrane region" description="Helical" evidence="7">
    <location>
        <begin position="176"/>
        <end position="197"/>
    </location>
</feature>
<feature type="transmembrane region" description="Helical" evidence="7">
    <location>
        <begin position="142"/>
        <end position="164"/>
    </location>
</feature>
<keyword evidence="3 7" id="KW-0812">Transmembrane</keyword>
<gene>
    <name evidence="9" type="ORF">PROFUN_08172</name>
</gene>
<evidence type="ECO:0000256" key="4">
    <source>
        <dbReference type="ARBA" id="ARBA00022982"/>
    </source>
</evidence>
<sequence>MTPLSLLALHGGLMILGLGVFTTFAVFIAIFREKFLRLVGVKEESRDSWKSARWFDLHLAWHSVGFFTAAFGLVVVFLVTPDEEKEKLRADSGILRWMMEWIHTILGIVVVIVIAIFVPSQGLPDEGAPRQLRREYYNRHGWVGRLSIIGAYINMILGLIMLLIRDGQHNDNFFLLWPSTLYILFFLSAGIFGISLYRNLKKGPQRNKDE</sequence>
<dbReference type="EMBL" id="MDYQ01000184">
    <property type="protein sequence ID" value="PRP79411.1"/>
    <property type="molecule type" value="Genomic_DNA"/>
</dbReference>
<feature type="transmembrane region" description="Helical" evidence="7">
    <location>
        <begin position="101"/>
        <end position="121"/>
    </location>
</feature>
<comment type="caution">
    <text evidence="9">The sequence shown here is derived from an EMBL/GenBank/DDBJ whole genome shotgun (WGS) entry which is preliminary data.</text>
</comment>
<dbReference type="Proteomes" id="UP000241769">
    <property type="component" value="Unassembled WGS sequence"/>
</dbReference>
<dbReference type="InParanoid" id="A0A2P6N633"/>
<feature type="domain" description="Cytochrome b561" evidence="8">
    <location>
        <begin position="1"/>
        <end position="196"/>
    </location>
</feature>
<organism evidence="9 10">
    <name type="scientific">Planoprotostelium fungivorum</name>
    <dbReference type="NCBI Taxonomy" id="1890364"/>
    <lineage>
        <taxon>Eukaryota</taxon>
        <taxon>Amoebozoa</taxon>
        <taxon>Evosea</taxon>
        <taxon>Variosea</taxon>
        <taxon>Cavosteliida</taxon>
        <taxon>Cavosteliaceae</taxon>
        <taxon>Planoprotostelium</taxon>
    </lineage>
</organism>
<dbReference type="Gene3D" id="1.20.120.1770">
    <property type="match status" value="1"/>
</dbReference>
<evidence type="ECO:0000256" key="1">
    <source>
        <dbReference type="ARBA" id="ARBA00004370"/>
    </source>
</evidence>
<evidence type="ECO:0000256" key="5">
    <source>
        <dbReference type="ARBA" id="ARBA00022989"/>
    </source>
</evidence>
<dbReference type="SMART" id="SM00665">
    <property type="entry name" value="B561"/>
    <property type="match status" value="1"/>
</dbReference>
<evidence type="ECO:0000313" key="10">
    <source>
        <dbReference type="Proteomes" id="UP000241769"/>
    </source>
</evidence>
<feature type="transmembrane region" description="Helical" evidence="7">
    <location>
        <begin position="6"/>
        <end position="31"/>
    </location>
</feature>
<evidence type="ECO:0000256" key="7">
    <source>
        <dbReference type="SAM" id="Phobius"/>
    </source>
</evidence>